<dbReference type="EnsemblPlants" id="AET4Gv20053600.2">
    <property type="protein sequence ID" value="AET4Gv20053600.2"/>
    <property type="gene ID" value="AET4Gv20053600"/>
</dbReference>
<evidence type="ECO:0000313" key="2">
    <source>
        <dbReference type="Proteomes" id="UP000015105"/>
    </source>
</evidence>
<dbReference type="Gramene" id="AET4Gv20053600.2">
    <property type="protein sequence ID" value="AET4Gv20053600.2"/>
    <property type="gene ID" value="AET4Gv20053600"/>
</dbReference>
<reference evidence="1" key="5">
    <citation type="journal article" date="2021" name="G3 (Bethesda)">
        <title>Aegilops tauschii genome assembly Aet v5.0 features greater sequence contiguity and improved annotation.</title>
        <authorList>
            <person name="Wang L."/>
            <person name="Zhu T."/>
            <person name="Rodriguez J.C."/>
            <person name="Deal K.R."/>
            <person name="Dubcovsky J."/>
            <person name="McGuire P.E."/>
            <person name="Lux T."/>
            <person name="Spannagl M."/>
            <person name="Mayer K.F.X."/>
            <person name="Baldrich P."/>
            <person name="Meyers B.C."/>
            <person name="Huo N."/>
            <person name="Gu Y.Q."/>
            <person name="Zhou H."/>
            <person name="Devos K.M."/>
            <person name="Bennetzen J.L."/>
            <person name="Unver T."/>
            <person name="Budak H."/>
            <person name="Gulick P.J."/>
            <person name="Galiba G."/>
            <person name="Kalapos B."/>
            <person name="Nelson D.R."/>
            <person name="Li P."/>
            <person name="You F.M."/>
            <person name="Luo M.C."/>
            <person name="Dvorak J."/>
        </authorList>
    </citation>
    <scope>NUCLEOTIDE SEQUENCE [LARGE SCALE GENOMIC DNA]</scope>
    <source>
        <strain evidence="1">cv. AL8/78</strain>
    </source>
</reference>
<evidence type="ECO:0000313" key="1">
    <source>
        <dbReference type="EnsemblPlants" id="AET4Gv20053600.2"/>
    </source>
</evidence>
<reference evidence="2" key="1">
    <citation type="journal article" date="2014" name="Science">
        <title>Ancient hybridizations among the ancestral genomes of bread wheat.</title>
        <authorList>
            <consortium name="International Wheat Genome Sequencing Consortium,"/>
            <person name="Marcussen T."/>
            <person name="Sandve S.R."/>
            <person name="Heier L."/>
            <person name="Spannagl M."/>
            <person name="Pfeifer M."/>
            <person name="Jakobsen K.S."/>
            <person name="Wulff B.B."/>
            <person name="Steuernagel B."/>
            <person name="Mayer K.F."/>
            <person name="Olsen O.A."/>
        </authorList>
    </citation>
    <scope>NUCLEOTIDE SEQUENCE [LARGE SCALE GENOMIC DNA]</scope>
    <source>
        <strain evidence="2">cv. AL8/78</strain>
    </source>
</reference>
<proteinExistence type="predicted"/>
<name>A0A453H3S3_AEGTS</name>
<reference evidence="1" key="4">
    <citation type="submission" date="2019-03" db="UniProtKB">
        <authorList>
            <consortium name="EnsemblPlants"/>
        </authorList>
    </citation>
    <scope>IDENTIFICATION</scope>
</reference>
<accession>A0A453H3S3</accession>
<dbReference type="AlphaFoldDB" id="A0A453H3S3"/>
<organism evidence="1 2">
    <name type="scientific">Aegilops tauschii subsp. strangulata</name>
    <name type="common">Goatgrass</name>
    <dbReference type="NCBI Taxonomy" id="200361"/>
    <lineage>
        <taxon>Eukaryota</taxon>
        <taxon>Viridiplantae</taxon>
        <taxon>Streptophyta</taxon>
        <taxon>Embryophyta</taxon>
        <taxon>Tracheophyta</taxon>
        <taxon>Spermatophyta</taxon>
        <taxon>Magnoliopsida</taxon>
        <taxon>Liliopsida</taxon>
        <taxon>Poales</taxon>
        <taxon>Poaceae</taxon>
        <taxon>BOP clade</taxon>
        <taxon>Pooideae</taxon>
        <taxon>Triticodae</taxon>
        <taxon>Triticeae</taxon>
        <taxon>Triticinae</taxon>
        <taxon>Aegilops</taxon>
    </lineage>
</organism>
<dbReference type="Proteomes" id="UP000015105">
    <property type="component" value="Chromosome 4D"/>
</dbReference>
<reference evidence="2" key="2">
    <citation type="journal article" date="2017" name="Nat. Plants">
        <title>The Aegilops tauschii genome reveals multiple impacts of transposons.</title>
        <authorList>
            <person name="Zhao G."/>
            <person name="Zou C."/>
            <person name="Li K."/>
            <person name="Wang K."/>
            <person name="Li T."/>
            <person name="Gao L."/>
            <person name="Zhang X."/>
            <person name="Wang H."/>
            <person name="Yang Z."/>
            <person name="Liu X."/>
            <person name="Jiang W."/>
            <person name="Mao L."/>
            <person name="Kong X."/>
            <person name="Jiao Y."/>
            <person name="Jia J."/>
        </authorList>
    </citation>
    <scope>NUCLEOTIDE SEQUENCE [LARGE SCALE GENOMIC DNA]</scope>
    <source>
        <strain evidence="2">cv. AL8/78</strain>
    </source>
</reference>
<protein>
    <submittedName>
        <fullName evidence="1">Uncharacterized protein</fullName>
    </submittedName>
</protein>
<reference evidence="1" key="3">
    <citation type="journal article" date="2017" name="Nature">
        <title>Genome sequence of the progenitor of the wheat D genome Aegilops tauschii.</title>
        <authorList>
            <person name="Luo M.C."/>
            <person name="Gu Y.Q."/>
            <person name="Puiu D."/>
            <person name="Wang H."/>
            <person name="Twardziok S.O."/>
            <person name="Deal K.R."/>
            <person name="Huo N."/>
            <person name="Zhu T."/>
            <person name="Wang L."/>
            <person name="Wang Y."/>
            <person name="McGuire P.E."/>
            <person name="Liu S."/>
            <person name="Long H."/>
            <person name="Ramasamy R.K."/>
            <person name="Rodriguez J.C."/>
            <person name="Van S.L."/>
            <person name="Yuan L."/>
            <person name="Wang Z."/>
            <person name="Xia Z."/>
            <person name="Xiao L."/>
            <person name="Anderson O.D."/>
            <person name="Ouyang S."/>
            <person name="Liang Y."/>
            <person name="Zimin A.V."/>
            <person name="Pertea G."/>
            <person name="Qi P."/>
            <person name="Bennetzen J.L."/>
            <person name="Dai X."/>
            <person name="Dawson M.W."/>
            <person name="Muller H.G."/>
            <person name="Kugler K."/>
            <person name="Rivarola-Duarte L."/>
            <person name="Spannagl M."/>
            <person name="Mayer K.F.X."/>
            <person name="Lu F.H."/>
            <person name="Bevan M.W."/>
            <person name="Leroy P."/>
            <person name="Li P."/>
            <person name="You F.M."/>
            <person name="Sun Q."/>
            <person name="Liu Z."/>
            <person name="Lyons E."/>
            <person name="Wicker T."/>
            <person name="Salzberg S.L."/>
            <person name="Devos K.M."/>
            <person name="Dvorak J."/>
        </authorList>
    </citation>
    <scope>NUCLEOTIDE SEQUENCE [LARGE SCALE GENOMIC DNA]</scope>
    <source>
        <strain evidence="1">cv. AL8/78</strain>
    </source>
</reference>
<keyword evidence="2" id="KW-1185">Reference proteome</keyword>
<sequence>MAKHLQEERQPSQQAIILFKAPASSVCLCSCRANLAFQSASSVAVAPWGSSGCNSPGKVHTEAKPSIPDFERHGKIKNCSTHVDGQTKL</sequence>